<gene>
    <name evidence="1" type="ORF">LCGC14_2642240</name>
</gene>
<feature type="non-terminal residue" evidence="1">
    <location>
        <position position="25"/>
    </location>
</feature>
<sequence>MSKPKCKDCQITTVAGGYFKDGELC</sequence>
<dbReference type="AlphaFoldDB" id="A0A0F9CPF1"/>
<dbReference type="EMBL" id="LAZR01045594">
    <property type="protein sequence ID" value="KKK98491.1"/>
    <property type="molecule type" value="Genomic_DNA"/>
</dbReference>
<protein>
    <submittedName>
        <fullName evidence="1">Uncharacterized protein</fullName>
    </submittedName>
</protein>
<name>A0A0F9CPF1_9ZZZZ</name>
<accession>A0A0F9CPF1</accession>
<proteinExistence type="predicted"/>
<evidence type="ECO:0000313" key="1">
    <source>
        <dbReference type="EMBL" id="KKK98491.1"/>
    </source>
</evidence>
<comment type="caution">
    <text evidence="1">The sequence shown here is derived from an EMBL/GenBank/DDBJ whole genome shotgun (WGS) entry which is preliminary data.</text>
</comment>
<reference evidence="1" key="1">
    <citation type="journal article" date="2015" name="Nature">
        <title>Complex archaea that bridge the gap between prokaryotes and eukaryotes.</title>
        <authorList>
            <person name="Spang A."/>
            <person name="Saw J.H."/>
            <person name="Jorgensen S.L."/>
            <person name="Zaremba-Niedzwiedzka K."/>
            <person name="Martijn J."/>
            <person name="Lind A.E."/>
            <person name="van Eijk R."/>
            <person name="Schleper C."/>
            <person name="Guy L."/>
            <person name="Ettema T.J."/>
        </authorList>
    </citation>
    <scope>NUCLEOTIDE SEQUENCE</scope>
</reference>
<organism evidence="1">
    <name type="scientific">marine sediment metagenome</name>
    <dbReference type="NCBI Taxonomy" id="412755"/>
    <lineage>
        <taxon>unclassified sequences</taxon>
        <taxon>metagenomes</taxon>
        <taxon>ecological metagenomes</taxon>
    </lineage>
</organism>